<comment type="catalytic activity">
    <reaction evidence="4 5">
        <text>L-glutaminyl-[peptide chain release factor] + S-adenosyl-L-methionine = N(5)-methyl-L-glutaminyl-[peptide chain release factor] + S-adenosyl-L-homocysteine + H(+)</text>
        <dbReference type="Rhea" id="RHEA:42896"/>
        <dbReference type="Rhea" id="RHEA-COMP:10271"/>
        <dbReference type="Rhea" id="RHEA-COMP:10272"/>
        <dbReference type="ChEBI" id="CHEBI:15378"/>
        <dbReference type="ChEBI" id="CHEBI:30011"/>
        <dbReference type="ChEBI" id="CHEBI:57856"/>
        <dbReference type="ChEBI" id="CHEBI:59789"/>
        <dbReference type="ChEBI" id="CHEBI:61891"/>
        <dbReference type="EC" id="2.1.1.297"/>
    </reaction>
</comment>
<dbReference type="HAMAP" id="MF_02126">
    <property type="entry name" value="RF_methyltr_PrmC"/>
    <property type="match status" value="1"/>
</dbReference>
<keyword evidence="2 5" id="KW-0808">Transferase</keyword>
<gene>
    <name evidence="5 8" type="primary">prmC</name>
    <name evidence="8" type="ORF">AACH00_01030</name>
</gene>
<dbReference type="SUPFAM" id="SSF53335">
    <property type="entry name" value="S-adenosyl-L-methionine-dependent methyltransferases"/>
    <property type="match status" value="1"/>
</dbReference>
<dbReference type="InterPro" id="IPR004556">
    <property type="entry name" value="HemK-like"/>
</dbReference>
<dbReference type="CDD" id="cd02440">
    <property type="entry name" value="AdoMet_MTases"/>
    <property type="match status" value="1"/>
</dbReference>
<evidence type="ECO:0000256" key="1">
    <source>
        <dbReference type="ARBA" id="ARBA00022603"/>
    </source>
</evidence>
<reference evidence="8 9" key="1">
    <citation type="submission" date="2024-04" db="EMBL/GenBank/DDBJ databases">
        <title>Novel species of the genus Ideonella isolated from streams.</title>
        <authorList>
            <person name="Lu H."/>
        </authorList>
    </citation>
    <scope>NUCLEOTIDE SEQUENCE [LARGE SCALE GENOMIC DNA]</scope>
    <source>
        <strain evidence="8 9">LYT19W</strain>
    </source>
</reference>
<dbReference type="Proteomes" id="UP001379945">
    <property type="component" value="Unassembled WGS sequence"/>
</dbReference>
<feature type="domain" description="Release factor glutamine methyltransferase N-terminal" evidence="7">
    <location>
        <begin position="17"/>
        <end position="77"/>
    </location>
</feature>
<feature type="domain" description="Methyltransferase small" evidence="6">
    <location>
        <begin position="113"/>
        <end position="213"/>
    </location>
</feature>
<name>A0ABU9BZA2_9BURK</name>
<dbReference type="NCBIfam" id="TIGR03534">
    <property type="entry name" value="RF_mod_PrmC"/>
    <property type="match status" value="1"/>
</dbReference>
<dbReference type="InterPro" id="IPR002052">
    <property type="entry name" value="DNA_methylase_N6_adenine_CS"/>
</dbReference>
<dbReference type="GO" id="GO:0102559">
    <property type="term" value="F:peptide chain release factor N(5)-glutamine methyltransferase activity"/>
    <property type="evidence" value="ECO:0007669"/>
    <property type="project" value="UniProtKB-EC"/>
</dbReference>
<comment type="similarity">
    <text evidence="5">Belongs to the protein N5-glutamine methyltransferase family. PrmC subfamily.</text>
</comment>
<evidence type="ECO:0000256" key="3">
    <source>
        <dbReference type="ARBA" id="ARBA00022691"/>
    </source>
</evidence>
<evidence type="ECO:0000313" key="8">
    <source>
        <dbReference type="EMBL" id="MEK8044923.1"/>
    </source>
</evidence>
<dbReference type="RefSeq" id="WP_341397079.1">
    <property type="nucleotide sequence ID" value="NZ_JBBUTI010000001.1"/>
</dbReference>
<keyword evidence="1 5" id="KW-0489">Methyltransferase</keyword>
<feature type="binding site" evidence="5">
    <location>
        <position position="176"/>
    </location>
    <ligand>
        <name>S-adenosyl-L-methionine</name>
        <dbReference type="ChEBI" id="CHEBI:59789"/>
    </ligand>
</feature>
<accession>A0ABU9BZA2</accession>
<dbReference type="InterPro" id="IPR040758">
    <property type="entry name" value="PrmC_N"/>
</dbReference>
<evidence type="ECO:0000256" key="2">
    <source>
        <dbReference type="ARBA" id="ARBA00022679"/>
    </source>
</evidence>
<keyword evidence="3 5" id="KW-0949">S-adenosyl-L-methionine</keyword>
<evidence type="ECO:0000256" key="4">
    <source>
        <dbReference type="ARBA" id="ARBA00048391"/>
    </source>
</evidence>
<evidence type="ECO:0000259" key="6">
    <source>
        <dbReference type="Pfam" id="PF05175"/>
    </source>
</evidence>
<feature type="binding site" evidence="5">
    <location>
        <begin position="126"/>
        <end position="130"/>
    </location>
    <ligand>
        <name>S-adenosyl-L-methionine</name>
        <dbReference type="ChEBI" id="CHEBI:59789"/>
    </ligand>
</feature>
<evidence type="ECO:0000259" key="7">
    <source>
        <dbReference type="Pfam" id="PF17827"/>
    </source>
</evidence>
<dbReference type="EMBL" id="JBBUTI010000001">
    <property type="protein sequence ID" value="MEK8044923.1"/>
    <property type="molecule type" value="Genomic_DNA"/>
</dbReference>
<dbReference type="EC" id="2.1.1.297" evidence="5"/>
<dbReference type="Gene3D" id="1.10.8.10">
    <property type="entry name" value="DNA helicase RuvA subunit, C-terminal domain"/>
    <property type="match status" value="1"/>
</dbReference>
<dbReference type="PANTHER" id="PTHR18895:SF74">
    <property type="entry name" value="MTRF1L RELEASE FACTOR GLUTAMINE METHYLTRANSFERASE"/>
    <property type="match status" value="1"/>
</dbReference>
<dbReference type="Pfam" id="PF17827">
    <property type="entry name" value="PrmC_N"/>
    <property type="match status" value="1"/>
</dbReference>
<dbReference type="InterPro" id="IPR019874">
    <property type="entry name" value="RF_methyltr_PrmC"/>
</dbReference>
<dbReference type="InterPro" id="IPR029063">
    <property type="entry name" value="SAM-dependent_MTases_sf"/>
</dbReference>
<dbReference type="PANTHER" id="PTHR18895">
    <property type="entry name" value="HEMK METHYLTRANSFERASE"/>
    <property type="match status" value="1"/>
</dbReference>
<feature type="binding site" evidence="5">
    <location>
        <position position="149"/>
    </location>
    <ligand>
        <name>S-adenosyl-L-methionine</name>
        <dbReference type="ChEBI" id="CHEBI:59789"/>
    </ligand>
</feature>
<organism evidence="8 9">
    <name type="scientific">Ideonella margarita</name>
    <dbReference type="NCBI Taxonomy" id="2984191"/>
    <lineage>
        <taxon>Bacteria</taxon>
        <taxon>Pseudomonadati</taxon>
        <taxon>Pseudomonadota</taxon>
        <taxon>Betaproteobacteria</taxon>
        <taxon>Burkholderiales</taxon>
        <taxon>Sphaerotilaceae</taxon>
        <taxon>Ideonella</taxon>
    </lineage>
</organism>
<sequence>MTGATATPMTVAQALINAQAQGVERLDAQHLLGSLLGQSRSWLFIHGDTPLQPAHAHTWADWCHRLAGGEPLAYLLGQQDFHGLTLQVSPAVLVPRPDTEVLVDWALDTLNGALAHLPAPRVIDLGTGSGAIALAVKQACPRAVVHALDASPEALAVARGNGEQLGLAVHWLHSHWWQGVAGDQFDLVLSNPPYIPGDDPHLADLAHEPRMALTPEGDGLAAYREIVAGCDTWLAAGGWLLLEHGYDQGDSVPALLRAAGLHNVRLQLDLAGRARCTGGQKTNIGAQL</sequence>
<dbReference type="InterPro" id="IPR050320">
    <property type="entry name" value="N5-glutamine_MTase"/>
</dbReference>
<dbReference type="GO" id="GO:0032259">
    <property type="term" value="P:methylation"/>
    <property type="evidence" value="ECO:0007669"/>
    <property type="project" value="UniProtKB-KW"/>
</dbReference>
<comment type="caution">
    <text evidence="8">The sequence shown here is derived from an EMBL/GenBank/DDBJ whole genome shotgun (WGS) entry which is preliminary data.</text>
</comment>
<dbReference type="Gene3D" id="3.40.50.150">
    <property type="entry name" value="Vaccinia Virus protein VP39"/>
    <property type="match status" value="1"/>
</dbReference>
<proteinExistence type="inferred from homology"/>
<keyword evidence="9" id="KW-1185">Reference proteome</keyword>
<dbReference type="NCBIfam" id="TIGR00536">
    <property type="entry name" value="hemK_fam"/>
    <property type="match status" value="1"/>
</dbReference>
<feature type="binding site" evidence="5">
    <location>
        <position position="191"/>
    </location>
    <ligand>
        <name>S-adenosyl-L-methionine</name>
        <dbReference type="ChEBI" id="CHEBI:59789"/>
    </ligand>
</feature>
<protein>
    <recommendedName>
        <fullName evidence="5">Release factor glutamine methyltransferase</fullName>
        <shortName evidence="5">RF MTase</shortName>
        <ecNumber evidence="5">2.1.1.297</ecNumber>
    </recommendedName>
    <alternativeName>
        <fullName evidence="5">N5-glutamine methyltransferase PrmC</fullName>
    </alternativeName>
    <alternativeName>
        <fullName evidence="5">Protein-(glutamine-N5) MTase PrmC</fullName>
    </alternativeName>
    <alternativeName>
        <fullName evidence="5">Protein-glutamine N-methyltransferase PrmC</fullName>
    </alternativeName>
</protein>
<feature type="binding site" evidence="5">
    <location>
        <begin position="191"/>
        <end position="194"/>
    </location>
    <ligand>
        <name>substrate</name>
    </ligand>
</feature>
<evidence type="ECO:0000313" key="9">
    <source>
        <dbReference type="Proteomes" id="UP001379945"/>
    </source>
</evidence>
<evidence type="ECO:0000256" key="5">
    <source>
        <dbReference type="HAMAP-Rule" id="MF_02126"/>
    </source>
</evidence>
<dbReference type="InterPro" id="IPR007848">
    <property type="entry name" value="Small_mtfrase_dom"/>
</dbReference>
<comment type="function">
    <text evidence="5">Methylates the class 1 translation termination release factors RF1/PrfA and RF2/PrfB on the glutamine residue of the universally conserved GGQ motif.</text>
</comment>
<dbReference type="Pfam" id="PF05175">
    <property type="entry name" value="MTS"/>
    <property type="match status" value="1"/>
</dbReference>
<dbReference type="PROSITE" id="PS00092">
    <property type="entry name" value="N6_MTASE"/>
    <property type="match status" value="1"/>
</dbReference>